<keyword evidence="8 9" id="KW-0807">Transducer</keyword>
<feature type="transmembrane region" description="Helical" evidence="10">
    <location>
        <begin position="56"/>
        <end position="80"/>
    </location>
</feature>
<feature type="transmembrane region" description="Helical" evidence="10">
    <location>
        <begin position="20"/>
        <end position="44"/>
    </location>
</feature>
<comment type="caution">
    <text evidence="12">The sequence shown here is derived from an EMBL/GenBank/DDBJ whole genome shotgun (WGS) entry which is preliminary data.</text>
</comment>
<keyword evidence="6 10" id="KW-0472">Membrane</keyword>
<evidence type="ECO:0000259" key="11">
    <source>
        <dbReference type="PROSITE" id="PS50262"/>
    </source>
</evidence>
<dbReference type="GO" id="GO:0005886">
    <property type="term" value="C:plasma membrane"/>
    <property type="evidence" value="ECO:0007669"/>
    <property type="project" value="TreeGrafter"/>
</dbReference>
<evidence type="ECO:0000256" key="8">
    <source>
        <dbReference type="ARBA" id="ARBA00023224"/>
    </source>
</evidence>
<keyword evidence="4 10" id="KW-1133">Transmembrane helix</keyword>
<dbReference type="InterPro" id="IPR017452">
    <property type="entry name" value="GPCR_Rhodpsn_7TM"/>
</dbReference>
<dbReference type="GO" id="GO:0004930">
    <property type="term" value="F:G protein-coupled receptor activity"/>
    <property type="evidence" value="ECO:0007669"/>
    <property type="project" value="UniProtKB-KW"/>
</dbReference>
<protein>
    <submittedName>
        <fullName evidence="12">Similar to Npffr2: Neuropeptide FF receptor 2 (Mus musculus)</fullName>
    </submittedName>
</protein>
<feature type="domain" description="G-protein coupled receptors family 1 profile" evidence="11">
    <location>
        <begin position="34"/>
        <end position="329"/>
    </location>
</feature>
<evidence type="ECO:0000256" key="10">
    <source>
        <dbReference type="SAM" id="Phobius"/>
    </source>
</evidence>
<evidence type="ECO:0000256" key="4">
    <source>
        <dbReference type="ARBA" id="ARBA00022989"/>
    </source>
</evidence>
<evidence type="ECO:0000256" key="3">
    <source>
        <dbReference type="ARBA" id="ARBA00022692"/>
    </source>
</evidence>
<dbReference type="Gene3D" id="1.20.1070.10">
    <property type="entry name" value="Rhodopsin 7-helix transmembrane proteins"/>
    <property type="match status" value="1"/>
</dbReference>
<dbReference type="Proteomes" id="UP000786811">
    <property type="component" value="Unassembled WGS sequence"/>
</dbReference>
<evidence type="ECO:0000313" key="12">
    <source>
        <dbReference type="EMBL" id="CAG5089615.1"/>
    </source>
</evidence>
<dbReference type="PANTHER" id="PTHR45695:SF9">
    <property type="entry name" value="LEUCOKININ RECEPTOR"/>
    <property type="match status" value="1"/>
</dbReference>
<evidence type="ECO:0000256" key="2">
    <source>
        <dbReference type="ARBA" id="ARBA00010663"/>
    </source>
</evidence>
<dbReference type="InterPro" id="IPR000276">
    <property type="entry name" value="GPCR_Rhodpsn"/>
</dbReference>
<keyword evidence="5 9" id="KW-0297">G-protein coupled receptor</keyword>
<feature type="transmembrane region" description="Helical" evidence="10">
    <location>
        <begin position="275"/>
        <end position="300"/>
    </location>
</feature>
<evidence type="ECO:0000256" key="9">
    <source>
        <dbReference type="RuleBase" id="RU000688"/>
    </source>
</evidence>
<keyword evidence="7 9" id="KW-0675">Receptor</keyword>
<comment type="subcellular location">
    <subcellularLocation>
        <location evidence="1">Membrane</location>
        <topology evidence="1">Multi-pass membrane protein</topology>
    </subcellularLocation>
</comment>
<dbReference type="Pfam" id="PF00001">
    <property type="entry name" value="7tm_1"/>
    <property type="match status" value="1"/>
</dbReference>
<feature type="transmembrane region" description="Helical" evidence="10">
    <location>
        <begin position="100"/>
        <end position="121"/>
    </location>
</feature>
<name>A0A8J2MFU9_COTCN</name>
<feature type="transmembrane region" description="Helical" evidence="10">
    <location>
        <begin position="197"/>
        <end position="220"/>
    </location>
</feature>
<evidence type="ECO:0000256" key="1">
    <source>
        <dbReference type="ARBA" id="ARBA00004141"/>
    </source>
</evidence>
<feature type="transmembrane region" description="Helical" evidence="10">
    <location>
        <begin position="306"/>
        <end position="332"/>
    </location>
</feature>
<keyword evidence="13" id="KW-1185">Reference proteome</keyword>
<dbReference type="PRINTS" id="PR00237">
    <property type="entry name" value="GPCRRHODOPSN"/>
</dbReference>
<gene>
    <name evidence="12" type="ORF">HICCMSTLAB_LOCUS5305</name>
</gene>
<dbReference type="PROSITE" id="PS50262">
    <property type="entry name" value="G_PROTEIN_RECEP_F1_2"/>
    <property type="match status" value="1"/>
</dbReference>
<proteinExistence type="inferred from homology"/>
<feature type="transmembrane region" description="Helical" evidence="10">
    <location>
        <begin position="142"/>
        <end position="161"/>
    </location>
</feature>
<evidence type="ECO:0000256" key="5">
    <source>
        <dbReference type="ARBA" id="ARBA00023040"/>
    </source>
</evidence>
<organism evidence="12 13">
    <name type="scientific">Cotesia congregata</name>
    <name type="common">Parasitoid wasp</name>
    <name type="synonym">Apanteles congregatus</name>
    <dbReference type="NCBI Taxonomy" id="51543"/>
    <lineage>
        <taxon>Eukaryota</taxon>
        <taxon>Metazoa</taxon>
        <taxon>Ecdysozoa</taxon>
        <taxon>Arthropoda</taxon>
        <taxon>Hexapoda</taxon>
        <taxon>Insecta</taxon>
        <taxon>Pterygota</taxon>
        <taxon>Neoptera</taxon>
        <taxon>Endopterygota</taxon>
        <taxon>Hymenoptera</taxon>
        <taxon>Apocrita</taxon>
        <taxon>Ichneumonoidea</taxon>
        <taxon>Braconidae</taxon>
        <taxon>Microgastrinae</taxon>
        <taxon>Cotesia</taxon>
    </lineage>
</organism>
<evidence type="ECO:0000256" key="7">
    <source>
        <dbReference type="ARBA" id="ARBA00023170"/>
    </source>
</evidence>
<dbReference type="EMBL" id="CAJNRD030001119">
    <property type="protein sequence ID" value="CAG5089615.1"/>
    <property type="molecule type" value="Genomic_DNA"/>
</dbReference>
<sequence length="371" mass="41149">MSVAFEEDFILLQDEFRQVIQAIAWPVIIVGILANIGVVVRIVIPHRTTNRSNLRPLYRSSLVSLAAADLLMLTTTGTNILANVSGRTHLWKLPSSACFLIPFLQTVAMIVTSLNLAFVATDRFQAIRAQVPPSSAKSPSSVGFLIATVVFTWGIALGSSYPVLNIYNTEAVTIINNSTTYPAMLCLVNDRQSATTIYTALFTVIFLPLAAVFIVVYILLALNIHRKKIGNCQASESTISQEISTASTSMSNNGPRPVKKKIPKHVMRKRRTVRVILTLIGVFVLCRMPQWSFLLVKLYVKVSHKFWWHLQVVLTLLSLINAAVHPFLYAFLNEALSLVSWINSLCLKKTTEANSVPEIISIKIPRGPYVN</sequence>
<accession>A0A8J2MFU9</accession>
<dbReference type="CDD" id="cd00637">
    <property type="entry name" value="7tm_classA_rhodopsin-like"/>
    <property type="match status" value="1"/>
</dbReference>
<dbReference type="SUPFAM" id="SSF81321">
    <property type="entry name" value="Family A G protein-coupled receptor-like"/>
    <property type="match status" value="1"/>
</dbReference>
<reference evidence="12" key="1">
    <citation type="submission" date="2021-04" db="EMBL/GenBank/DDBJ databases">
        <authorList>
            <person name="Chebbi M.A.C M."/>
        </authorList>
    </citation>
    <scope>NUCLEOTIDE SEQUENCE</scope>
</reference>
<comment type="similarity">
    <text evidence="2 9">Belongs to the G-protein coupled receptor 1 family.</text>
</comment>
<keyword evidence="3 9" id="KW-0812">Transmembrane</keyword>
<evidence type="ECO:0000313" key="13">
    <source>
        <dbReference type="Proteomes" id="UP000786811"/>
    </source>
</evidence>
<dbReference type="AlphaFoldDB" id="A0A8J2MFU9"/>
<dbReference type="PANTHER" id="PTHR45695">
    <property type="entry name" value="LEUCOKININ RECEPTOR-RELATED"/>
    <property type="match status" value="1"/>
</dbReference>
<dbReference type="PROSITE" id="PS00237">
    <property type="entry name" value="G_PROTEIN_RECEP_F1_1"/>
    <property type="match status" value="1"/>
</dbReference>
<dbReference type="OrthoDB" id="5957382at2759"/>
<evidence type="ECO:0000256" key="6">
    <source>
        <dbReference type="ARBA" id="ARBA00023136"/>
    </source>
</evidence>